<gene>
    <name evidence="2" type="ORF">RRG08_017659</name>
</gene>
<evidence type="ECO:0000313" key="3">
    <source>
        <dbReference type="Proteomes" id="UP001283361"/>
    </source>
</evidence>
<feature type="region of interest" description="Disordered" evidence="1">
    <location>
        <begin position="1"/>
        <end position="20"/>
    </location>
</feature>
<protein>
    <submittedName>
        <fullName evidence="2">Uncharacterized protein</fullName>
    </submittedName>
</protein>
<dbReference type="AlphaFoldDB" id="A0AAE0ZBE8"/>
<keyword evidence="3" id="KW-1185">Reference proteome</keyword>
<name>A0AAE0ZBE8_9GAST</name>
<sequence length="85" mass="9522">MKRHIKVKTDGRASPVGTKPLMRLKESDNGEVRANLEESLGPRGQGKNLDQNDIKQTRIRTQELSEISPYAFSQKMQDNPSIGPC</sequence>
<comment type="caution">
    <text evidence="2">The sequence shown here is derived from an EMBL/GenBank/DDBJ whole genome shotgun (WGS) entry which is preliminary data.</text>
</comment>
<evidence type="ECO:0000256" key="1">
    <source>
        <dbReference type="SAM" id="MobiDB-lite"/>
    </source>
</evidence>
<dbReference type="EMBL" id="JAWDGP010004246">
    <property type="protein sequence ID" value="KAK3766218.1"/>
    <property type="molecule type" value="Genomic_DNA"/>
</dbReference>
<reference evidence="2" key="1">
    <citation type="journal article" date="2023" name="G3 (Bethesda)">
        <title>A reference genome for the long-term kleptoplast-retaining sea slug Elysia crispata morphotype clarki.</title>
        <authorList>
            <person name="Eastman K.E."/>
            <person name="Pendleton A.L."/>
            <person name="Shaikh M.A."/>
            <person name="Suttiyut T."/>
            <person name="Ogas R."/>
            <person name="Tomko P."/>
            <person name="Gavelis G."/>
            <person name="Widhalm J.R."/>
            <person name="Wisecaver J.H."/>
        </authorList>
    </citation>
    <scope>NUCLEOTIDE SEQUENCE</scope>
    <source>
        <strain evidence="2">ECLA1</strain>
    </source>
</reference>
<dbReference type="Proteomes" id="UP001283361">
    <property type="component" value="Unassembled WGS sequence"/>
</dbReference>
<proteinExistence type="predicted"/>
<evidence type="ECO:0000313" key="2">
    <source>
        <dbReference type="EMBL" id="KAK3766218.1"/>
    </source>
</evidence>
<accession>A0AAE0ZBE8</accession>
<organism evidence="2 3">
    <name type="scientific">Elysia crispata</name>
    <name type="common">lettuce slug</name>
    <dbReference type="NCBI Taxonomy" id="231223"/>
    <lineage>
        <taxon>Eukaryota</taxon>
        <taxon>Metazoa</taxon>
        <taxon>Spiralia</taxon>
        <taxon>Lophotrochozoa</taxon>
        <taxon>Mollusca</taxon>
        <taxon>Gastropoda</taxon>
        <taxon>Heterobranchia</taxon>
        <taxon>Euthyneura</taxon>
        <taxon>Panpulmonata</taxon>
        <taxon>Sacoglossa</taxon>
        <taxon>Placobranchoidea</taxon>
        <taxon>Plakobranchidae</taxon>
        <taxon>Elysia</taxon>
    </lineage>
</organism>